<gene>
    <name evidence="3" type="ORF">FHR92_002695</name>
</gene>
<reference evidence="3 4" key="1">
    <citation type="submission" date="2020-08" db="EMBL/GenBank/DDBJ databases">
        <title>Genomic Encyclopedia of Type Strains, Phase III (KMG-III): the genomes of soil and plant-associated and newly described type strains.</title>
        <authorList>
            <person name="Whitman W."/>
        </authorList>
    </citation>
    <scope>NUCLEOTIDE SEQUENCE [LARGE SCALE GENOMIC DNA]</scope>
    <source>
        <strain evidence="3 4">CECT 8693</strain>
    </source>
</reference>
<dbReference type="GO" id="GO:0008080">
    <property type="term" value="F:N-acetyltransferase activity"/>
    <property type="evidence" value="ECO:0007669"/>
    <property type="project" value="InterPro"/>
</dbReference>
<accession>A0A7W3XS04</accession>
<dbReference type="InterPro" id="IPR000182">
    <property type="entry name" value="GNAT_dom"/>
</dbReference>
<dbReference type="CDD" id="cd04301">
    <property type="entry name" value="NAT_SF"/>
    <property type="match status" value="1"/>
</dbReference>
<keyword evidence="1 3" id="KW-0808">Transferase</keyword>
<dbReference type="Proteomes" id="UP000567067">
    <property type="component" value="Unassembled WGS sequence"/>
</dbReference>
<protein>
    <submittedName>
        <fullName evidence="3">N-acetylglutamate synthase-like GNAT family acetyltransferase</fullName>
    </submittedName>
</protein>
<dbReference type="Gene3D" id="3.40.630.30">
    <property type="match status" value="1"/>
</dbReference>
<dbReference type="RefSeq" id="WP_182536215.1">
    <property type="nucleotide sequence ID" value="NZ_JACJIP010000016.1"/>
</dbReference>
<dbReference type="PANTHER" id="PTHR13947:SF37">
    <property type="entry name" value="LD18367P"/>
    <property type="match status" value="1"/>
</dbReference>
<evidence type="ECO:0000313" key="4">
    <source>
        <dbReference type="Proteomes" id="UP000567067"/>
    </source>
</evidence>
<proteinExistence type="predicted"/>
<sequence length="182" mass="20605">MMARRAVLIRDAERSDVEAIKKVLLDAYSQYEFLLEKERWDQYKADIVKSVTDTRVKARIVAELDGEIVGSVFLYPSSDAAYGLPELNINTPIMRLLAVATEVRGLGIATELIRASVRKSLRWGADTLHLHTNELMYAAIRLYEQLGFERANDKDIIKGDSVVKSYRLHLKETTILGGRKHG</sequence>
<feature type="domain" description="N-acetyltransferase" evidence="2">
    <location>
        <begin position="7"/>
        <end position="169"/>
    </location>
</feature>
<dbReference type="InterPro" id="IPR050769">
    <property type="entry name" value="NAT_camello-type"/>
</dbReference>
<dbReference type="PANTHER" id="PTHR13947">
    <property type="entry name" value="GNAT FAMILY N-ACETYLTRANSFERASE"/>
    <property type="match status" value="1"/>
</dbReference>
<evidence type="ECO:0000259" key="2">
    <source>
        <dbReference type="PROSITE" id="PS51186"/>
    </source>
</evidence>
<dbReference type="SUPFAM" id="SSF55729">
    <property type="entry name" value="Acyl-CoA N-acyltransferases (Nat)"/>
    <property type="match status" value="1"/>
</dbReference>
<dbReference type="EMBL" id="JACJIP010000016">
    <property type="protein sequence ID" value="MBA9086222.1"/>
    <property type="molecule type" value="Genomic_DNA"/>
</dbReference>
<dbReference type="AlphaFoldDB" id="A0A7W3XS04"/>
<dbReference type="Pfam" id="PF00583">
    <property type="entry name" value="Acetyltransf_1"/>
    <property type="match status" value="1"/>
</dbReference>
<organism evidence="3 4">
    <name type="scientific">Fontibacillus solani</name>
    <dbReference type="NCBI Taxonomy" id="1572857"/>
    <lineage>
        <taxon>Bacteria</taxon>
        <taxon>Bacillati</taxon>
        <taxon>Bacillota</taxon>
        <taxon>Bacilli</taxon>
        <taxon>Bacillales</taxon>
        <taxon>Paenibacillaceae</taxon>
        <taxon>Fontibacillus</taxon>
    </lineage>
</organism>
<comment type="caution">
    <text evidence="3">The sequence shown here is derived from an EMBL/GenBank/DDBJ whole genome shotgun (WGS) entry which is preliminary data.</text>
</comment>
<dbReference type="PROSITE" id="PS51186">
    <property type="entry name" value="GNAT"/>
    <property type="match status" value="1"/>
</dbReference>
<evidence type="ECO:0000256" key="1">
    <source>
        <dbReference type="ARBA" id="ARBA00022679"/>
    </source>
</evidence>
<name>A0A7W3XS04_9BACL</name>
<evidence type="ECO:0000313" key="3">
    <source>
        <dbReference type="EMBL" id="MBA9086222.1"/>
    </source>
</evidence>
<dbReference type="InterPro" id="IPR016181">
    <property type="entry name" value="Acyl_CoA_acyltransferase"/>
</dbReference>
<keyword evidence="4" id="KW-1185">Reference proteome</keyword>